<keyword evidence="2" id="KW-1185">Reference proteome</keyword>
<reference evidence="1 2" key="1">
    <citation type="journal article" date="2023" name="Nucleic Acids Res.">
        <title>The hologenome of Daphnia magna reveals possible DNA methylation and microbiome-mediated evolution of the host genome.</title>
        <authorList>
            <person name="Chaturvedi A."/>
            <person name="Li X."/>
            <person name="Dhandapani V."/>
            <person name="Marshall H."/>
            <person name="Kissane S."/>
            <person name="Cuenca-Cambronero M."/>
            <person name="Asole G."/>
            <person name="Calvet F."/>
            <person name="Ruiz-Romero M."/>
            <person name="Marangio P."/>
            <person name="Guigo R."/>
            <person name="Rago D."/>
            <person name="Mirbahai L."/>
            <person name="Eastwood N."/>
            <person name="Colbourne J.K."/>
            <person name="Zhou J."/>
            <person name="Mallon E."/>
            <person name="Orsini L."/>
        </authorList>
    </citation>
    <scope>NUCLEOTIDE SEQUENCE [LARGE SCALE GENOMIC DNA]</scope>
    <source>
        <strain evidence="1">LRV0_1</strain>
    </source>
</reference>
<evidence type="ECO:0000313" key="1">
    <source>
        <dbReference type="EMBL" id="KAK4037921.1"/>
    </source>
</evidence>
<proteinExistence type="predicted"/>
<evidence type="ECO:0000313" key="2">
    <source>
        <dbReference type="Proteomes" id="UP001234178"/>
    </source>
</evidence>
<organism evidence="1 2">
    <name type="scientific">Daphnia magna</name>
    <dbReference type="NCBI Taxonomy" id="35525"/>
    <lineage>
        <taxon>Eukaryota</taxon>
        <taxon>Metazoa</taxon>
        <taxon>Ecdysozoa</taxon>
        <taxon>Arthropoda</taxon>
        <taxon>Crustacea</taxon>
        <taxon>Branchiopoda</taxon>
        <taxon>Diplostraca</taxon>
        <taxon>Cladocera</taxon>
        <taxon>Anomopoda</taxon>
        <taxon>Daphniidae</taxon>
        <taxon>Daphnia</taxon>
    </lineage>
</organism>
<gene>
    <name evidence="1" type="ORF">OUZ56_029945</name>
</gene>
<comment type="caution">
    <text evidence="1">The sequence shown here is derived from an EMBL/GenBank/DDBJ whole genome shotgun (WGS) entry which is preliminary data.</text>
</comment>
<protein>
    <submittedName>
        <fullName evidence="1">Uncharacterized protein</fullName>
    </submittedName>
</protein>
<dbReference type="EMBL" id="JAOYFB010000040">
    <property type="protein sequence ID" value="KAK4037921.1"/>
    <property type="molecule type" value="Genomic_DNA"/>
</dbReference>
<accession>A0ABR0B8B5</accession>
<dbReference type="Proteomes" id="UP001234178">
    <property type="component" value="Unassembled WGS sequence"/>
</dbReference>
<sequence length="82" mass="9548">MKKKRWLTQHSLHLSTETDPFRLSVKNGSSKWWGTELFPITLRTAHSDSFPFNIVSVNHETNFTLEQKYRNPTRLTGATTNN</sequence>
<name>A0ABR0B8B5_9CRUS</name>